<reference evidence="1 2" key="1">
    <citation type="submission" date="2020-08" db="EMBL/GenBank/DDBJ databases">
        <title>Sequencing the genomes of 1000 actinobacteria strains.</title>
        <authorList>
            <person name="Klenk H.-P."/>
        </authorList>
    </citation>
    <scope>NUCLEOTIDE SEQUENCE [LARGE SCALE GENOMIC DNA]</scope>
    <source>
        <strain evidence="1 2">DSM 45582</strain>
    </source>
</reference>
<dbReference type="Proteomes" id="UP000580474">
    <property type="component" value="Unassembled WGS sequence"/>
</dbReference>
<organism evidence="1 2">
    <name type="scientific">Saccharopolyspora gloriosae</name>
    <dbReference type="NCBI Taxonomy" id="455344"/>
    <lineage>
        <taxon>Bacteria</taxon>
        <taxon>Bacillati</taxon>
        <taxon>Actinomycetota</taxon>
        <taxon>Actinomycetes</taxon>
        <taxon>Pseudonocardiales</taxon>
        <taxon>Pseudonocardiaceae</taxon>
        <taxon>Saccharopolyspora</taxon>
    </lineage>
</organism>
<dbReference type="RefSeq" id="WP_184476748.1">
    <property type="nucleotide sequence ID" value="NZ_JACHIV010000001.1"/>
</dbReference>
<proteinExistence type="predicted"/>
<keyword evidence="2" id="KW-1185">Reference proteome</keyword>
<dbReference type="Pfam" id="PF13692">
    <property type="entry name" value="Glyco_trans_1_4"/>
    <property type="match status" value="1"/>
</dbReference>
<dbReference type="PANTHER" id="PTHR12526:SF628">
    <property type="entry name" value="MANNOSYLGLUCOSYLGLYCERATE SYNTHASE"/>
    <property type="match status" value="1"/>
</dbReference>
<keyword evidence="1" id="KW-0808">Transferase</keyword>
<dbReference type="AlphaFoldDB" id="A0A840N6N4"/>
<accession>A0A840N6N4</accession>
<name>A0A840N6N4_9PSEU</name>
<dbReference type="Gene3D" id="3.40.50.2000">
    <property type="entry name" value="Glycogen Phosphorylase B"/>
    <property type="match status" value="2"/>
</dbReference>
<gene>
    <name evidence="1" type="ORF">BJ969_000402</name>
</gene>
<evidence type="ECO:0000313" key="1">
    <source>
        <dbReference type="EMBL" id="MBB5067314.1"/>
    </source>
</evidence>
<sequence>MRVCLVSHRLGGFDGVSIEAAKWISALRSLGHRVTRAAGHFVDHEPGDVEVTGMWADRPGGDPPPVAHGTIRRLCAEHDLLVLDNAGSLWSAPDASAAWQRHALDAAIPVILRHHDPAWQGTPLRAVDGDTVPLHHPAHLHVLINERTAREFAERWPELDRAGALRVVHNRVDVDGLGGGDRDGTRSRLGVAPGELLIVHPARVEGPNKNIPGAVAFAGALDRQWDSPVRYWLTDATPAPAGPVADALAAAPGPLRGHVAEQADMYAASDLVLLPSTWEGWGLPVAEAAAARRLVVAGPYPVLDELRALGLHVPSPDDVADIAELLRDPAATEARLDANHTAVRTHLDAAELPTVLTDLIHQSRTRPTTA</sequence>
<dbReference type="SUPFAM" id="SSF53756">
    <property type="entry name" value="UDP-Glycosyltransferase/glycogen phosphorylase"/>
    <property type="match status" value="1"/>
</dbReference>
<evidence type="ECO:0000313" key="2">
    <source>
        <dbReference type="Proteomes" id="UP000580474"/>
    </source>
</evidence>
<comment type="caution">
    <text evidence="1">The sequence shown here is derived from an EMBL/GenBank/DDBJ whole genome shotgun (WGS) entry which is preliminary data.</text>
</comment>
<dbReference type="GO" id="GO:0016740">
    <property type="term" value="F:transferase activity"/>
    <property type="evidence" value="ECO:0007669"/>
    <property type="project" value="UniProtKB-KW"/>
</dbReference>
<dbReference type="PANTHER" id="PTHR12526">
    <property type="entry name" value="GLYCOSYLTRANSFERASE"/>
    <property type="match status" value="1"/>
</dbReference>
<protein>
    <submittedName>
        <fullName evidence="1">Glycosyltransferase involved in cell wall biosynthesis</fullName>
    </submittedName>
</protein>
<dbReference type="EMBL" id="JACHIV010000001">
    <property type="protein sequence ID" value="MBB5067314.1"/>
    <property type="molecule type" value="Genomic_DNA"/>
</dbReference>